<evidence type="ECO:0000313" key="3">
    <source>
        <dbReference type="EMBL" id="SVB07520.1"/>
    </source>
</evidence>
<feature type="domain" description="Squalene cyclase N-terminal" evidence="2">
    <location>
        <begin position="8"/>
        <end position="175"/>
    </location>
</feature>
<reference evidence="3" key="1">
    <citation type="submission" date="2018-05" db="EMBL/GenBank/DDBJ databases">
        <authorList>
            <person name="Lanie J.A."/>
            <person name="Ng W.-L."/>
            <person name="Kazmierczak K.M."/>
            <person name="Andrzejewski T.M."/>
            <person name="Davidsen T.M."/>
            <person name="Wayne K.J."/>
            <person name="Tettelin H."/>
            <person name="Glass J.I."/>
            <person name="Rusch D."/>
            <person name="Podicherti R."/>
            <person name="Tsui H.-C.T."/>
            <person name="Winkler M.E."/>
        </authorList>
    </citation>
    <scope>NUCLEOTIDE SEQUENCE</scope>
</reference>
<proteinExistence type="inferred from homology"/>
<evidence type="ECO:0000256" key="1">
    <source>
        <dbReference type="ARBA" id="ARBA00009755"/>
    </source>
</evidence>
<name>A0A382B123_9ZZZZ</name>
<dbReference type="GO" id="GO:0005811">
    <property type="term" value="C:lipid droplet"/>
    <property type="evidence" value="ECO:0007669"/>
    <property type="project" value="InterPro"/>
</dbReference>
<sequence length="176" mass="20295">VENLEIAITRCREFFRQNQYSDGYWWGELESNPTMEAEYLLLTHFLGRPDAERWRKICNQILQKQGDDGSWGQYYQAPGDLSTSIECYFALKMGGHSRDAEYMAKARGFILSRGGIPNARIFTKIWLALFGQWDWKGLPNLPPELILVPPSLPFSVYDFAGWARPTIVPMLVILSR</sequence>
<dbReference type="GO" id="GO:0016104">
    <property type="term" value="P:triterpenoid biosynthetic process"/>
    <property type="evidence" value="ECO:0007669"/>
    <property type="project" value="InterPro"/>
</dbReference>
<dbReference type="AlphaFoldDB" id="A0A382B123"/>
<accession>A0A382B123</accession>
<dbReference type="SUPFAM" id="SSF48239">
    <property type="entry name" value="Terpenoid cyclases/Protein prenyltransferases"/>
    <property type="match status" value="1"/>
</dbReference>
<protein>
    <recommendedName>
        <fullName evidence="2">Squalene cyclase N-terminal domain-containing protein</fullName>
    </recommendedName>
</protein>
<dbReference type="InterPro" id="IPR018333">
    <property type="entry name" value="Squalene_cyclase"/>
</dbReference>
<dbReference type="PANTHER" id="PTHR11764">
    <property type="entry name" value="TERPENE CYCLASE/MUTASE FAMILY MEMBER"/>
    <property type="match status" value="1"/>
</dbReference>
<comment type="similarity">
    <text evidence="1">Belongs to the terpene cyclase/mutase family.</text>
</comment>
<feature type="non-terminal residue" evidence="3">
    <location>
        <position position="176"/>
    </location>
</feature>
<dbReference type="PANTHER" id="PTHR11764:SF20">
    <property type="entry name" value="LANOSTEROL SYNTHASE"/>
    <property type="match status" value="1"/>
</dbReference>
<organism evidence="3">
    <name type="scientific">marine metagenome</name>
    <dbReference type="NCBI Taxonomy" id="408172"/>
    <lineage>
        <taxon>unclassified sequences</taxon>
        <taxon>metagenomes</taxon>
        <taxon>ecological metagenomes</taxon>
    </lineage>
</organism>
<dbReference type="GO" id="GO:0016866">
    <property type="term" value="F:intramolecular transferase activity"/>
    <property type="evidence" value="ECO:0007669"/>
    <property type="project" value="InterPro"/>
</dbReference>
<feature type="non-terminal residue" evidence="3">
    <location>
        <position position="1"/>
    </location>
</feature>
<gene>
    <name evidence="3" type="ORF">METZ01_LOCUS160374</name>
</gene>
<dbReference type="Pfam" id="PF13249">
    <property type="entry name" value="SQHop_cyclase_N"/>
    <property type="match status" value="1"/>
</dbReference>
<dbReference type="EMBL" id="UINC01027745">
    <property type="protein sequence ID" value="SVB07520.1"/>
    <property type="molecule type" value="Genomic_DNA"/>
</dbReference>
<dbReference type="InterPro" id="IPR032697">
    <property type="entry name" value="SQ_cyclase_N"/>
</dbReference>
<evidence type="ECO:0000259" key="2">
    <source>
        <dbReference type="Pfam" id="PF13249"/>
    </source>
</evidence>
<dbReference type="Gene3D" id="1.50.10.20">
    <property type="match status" value="1"/>
</dbReference>
<dbReference type="InterPro" id="IPR008930">
    <property type="entry name" value="Terpenoid_cyclase/PrenylTrfase"/>
</dbReference>